<dbReference type="InterPro" id="IPR036691">
    <property type="entry name" value="Endo/exonu/phosph_ase_sf"/>
</dbReference>
<name>A0AAD5XMR1_9FUNG</name>
<dbReference type="AlphaFoldDB" id="A0AAD5XMR1"/>
<dbReference type="Gene3D" id="3.60.10.10">
    <property type="entry name" value="Endonuclease/exonuclease/phosphatase"/>
    <property type="match status" value="1"/>
</dbReference>
<protein>
    <recommendedName>
        <fullName evidence="4">Endonuclease/exonuclease/phosphatase domain-containing protein</fullName>
    </recommendedName>
</protein>
<sequence length="1133" mass="124506">MACALNTQTASAHGCVNAQLLYTTLATLMSTPVTLGENITTTLFDPLRNPSTLLCDVELAYAMSARGQTTVWFDASAQIVAGSRIDRVIQALFLYNANVTAILIKVESDNSSNQCSRMHDALVSTLTKASVKGCGWGRGSLPDYDIQILHMNGGPTACFLDDTITRLRARATLYDKDAMDVDPPDSLALKRRRSSQSEGPMLLGNVVVFDQLGWRPVSDMDFTPKEIYTLSESDGRAITRRASRNSRAYSVKLVQPVITGDITYEGICTNNYPATNRPINEGRPTFKEKPCAVNSSIIFGLFLPHQTKIPTALSDAQITWPLAMEIYAASSPLLHRWRPIMNHRKGSMAGQALPAGITQDVLEMKRMISSDDAGAYYEMEFTPKVTAILGHLLLYFHLPETVSDTASQIMIDVSFVCGSTGLGMDSFPNAFEPLSTEARVASTSKAQMQSFTTSLQSLPDVLRQPFMVWNVQKLGGKTGKSQFINAFGVWTEAAAAAAVTAIANAKKSDAGRGSLITLGSDELTFESAGCVDLIPGSWAENNIRLISQAVQDGKVTDFFVIPVHWKSGKVKSEIRDGEIQELLVLLEQLRLRYSLAIIVAGDFNLESPLGFSAQKKSQKNSASKWVIPYAAWGVRPFTYASSYLDAPATYPSSLVITSASPLPILATKICDGPAMHYDFIWQPYVTKPTAVPTRLRFERTSGFKPQAFTDPTNCFVKPHRTMSREFSDHHPVIFDLLLTNPNIPAGRNSRIQLVSFNIRHFRWSSDNPFNPRGLGGVERKRSQILRKYLQNFPYVALQEIIKGTPDEVAAVKVDAEEADDDEADDDEADDDEADDEEADDKEADVAAKDIPIEIQPHTTQGNRVYGQKNALLCTEYGLGPTPRGPNPPPKPDMQVCIFRTERGPLSIASIHDRYKEKSKLRVTTRGFSQGSGENVETFAARAKRQCDDSGVFKKTECEKAPLIIAGDWNADMKTMVNNIGSWDEVMNARQSMVDTIKLSLGLTCTTANLTLPGVDDTAQVFPNNVCAGTGNLQWATSLIGYYDFLFYCLQDTADSLTVRRAKIDQWMVGFRDNEASADPDDCGDNNSEPDPYAGQKDNSGCSENSAPGALDKFSDHRPVYIDHSDPLDYTIGD</sequence>
<feature type="compositionally biased region" description="Polar residues" evidence="1">
    <location>
        <begin position="1096"/>
        <end position="1105"/>
    </location>
</feature>
<accession>A0AAD5XMR1</accession>
<dbReference type="SUPFAM" id="SSF56219">
    <property type="entry name" value="DNase I-like"/>
    <property type="match status" value="2"/>
</dbReference>
<feature type="compositionally biased region" description="Acidic residues" evidence="1">
    <location>
        <begin position="816"/>
        <end position="842"/>
    </location>
</feature>
<evidence type="ECO:0000313" key="3">
    <source>
        <dbReference type="Proteomes" id="UP001212152"/>
    </source>
</evidence>
<comment type="caution">
    <text evidence="2">The sequence shown here is derived from an EMBL/GenBank/DDBJ whole genome shotgun (WGS) entry which is preliminary data.</text>
</comment>
<gene>
    <name evidence="2" type="ORF">HDU87_004199</name>
</gene>
<dbReference type="EMBL" id="JADGJQ010000030">
    <property type="protein sequence ID" value="KAJ3177917.1"/>
    <property type="molecule type" value="Genomic_DNA"/>
</dbReference>
<evidence type="ECO:0008006" key="4">
    <source>
        <dbReference type="Google" id="ProtNLM"/>
    </source>
</evidence>
<reference evidence="2" key="1">
    <citation type="submission" date="2020-05" db="EMBL/GenBank/DDBJ databases">
        <title>Phylogenomic resolution of chytrid fungi.</title>
        <authorList>
            <person name="Stajich J.E."/>
            <person name="Amses K."/>
            <person name="Simmons R."/>
            <person name="Seto K."/>
            <person name="Myers J."/>
            <person name="Bonds A."/>
            <person name="Quandt C.A."/>
            <person name="Barry K."/>
            <person name="Liu P."/>
            <person name="Grigoriev I."/>
            <person name="Longcore J.E."/>
            <person name="James T.Y."/>
        </authorList>
    </citation>
    <scope>NUCLEOTIDE SEQUENCE</scope>
    <source>
        <strain evidence="2">JEL0379</strain>
    </source>
</reference>
<feature type="region of interest" description="Disordered" evidence="1">
    <location>
        <begin position="1074"/>
        <end position="1118"/>
    </location>
</feature>
<dbReference type="Proteomes" id="UP001212152">
    <property type="component" value="Unassembled WGS sequence"/>
</dbReference>
<evidence type="ECO:0000313" key="2">
    <source>
        <dbReference type="EMBL" id="KAJ3177917.1"/>
    </source>
</evidence>
<proteinExistence type="predicted"/>
<keyword evidence="3" id="KW-1185">Reference proteome</keyword>
<feature type="region of interest" description="Disordered" evidence="1">
    <location>
        <begin position="815"/>
        <end position="848"/>
    </location>
</feature>
<organism evidence="2 3">
    <name type="scientific">Geranomyces variabilis</name>
    <dbReference type="NCBI Taxonomy" id="109894"/>
    <lineage>
        <taxon>Eukaryota</taxon>
        <taxon>Fungi</taxon>
        <taxon>Fungi incertae sedis</taxon>
        <taxon>Chytridiomycota</taxon>
        <taxon>Chytridiomycota incertae sedis</taxon>
        <taxon>Chytridiomycetes</taxon>
        <taxon>Spizellomycetales</taxon>
        <taxon>Powellomycetaceae</taxon>
        <taxon>Geranomyces</taxon>
    </lineage>
</organism>
<evidence type="ECO:0000256" key="1">
    <source>
        <dbReference type="SAM" id="MobiDB-lite"/>
    </source>
</evidence>